<dbReference type="PANTHER" id="PTHR12961">
    <property type="entry name" value="CONSERVED OLIGOMERIC GOLGI COMPLEX COMPONENT 2"/>
    <property type="match status" value="1"/>
</dbReference>
<feature type="domain" description="PBZ-type" evidence="12">
    <location>
        <begin position="43"/>
        <end position="68"/>
    </location>
</feature>
<evidence type="ECO:0000256" key="10">
    <source>
        <dbReference type="SAM" id="MobiDB-lite"/>
    </source>
</evidence>
<evidence type="ECO:0000256" key="9">
    <source>
        <dbReference type="SAM" id="Coils"/>
    </source>
</evidence>
<comment type="subcellular location">
    <subcellularLocation>
        <location evidence="1">Golgi apparatus membrane</location>
        <topology evidence="1">Peripheral membrane protein</topology>
    </subcellularLocation>
</comment>
<evidence type="ECO:0000256" key="3">
    <source>
        <dbReference type="ARBA" id="ARBA00020977"/>
    </source>
</evidence>
<dbReference type="OrthoDB" id="332281at2759"/>
<evidence type="ECO:0000256" key="4">
    <source>
        <dbReference type="ARBA" id="ARBA00022448"/>
    </source>
</evidence>
<evidence type="ECO:0000256" key="7">
    <source>
        <dbReference type="ARBA" id="ARBA00023136"/>
    </source>
</evidence>
<dbReference type="STRING" id="7375.A0A0L0BYY7"/>
<dbReference type="PANTHER" id="PTHR12961:SF0">
    <property type="entry name" value="CONSERVED OLIGOMERIC GOLGI COMPLEX SUBUNIT 2"/>
    <property type="match status" value="1"/>
</dbReference>
<dbReference type="GO" id="GO:0015031">
    <property type="term" value="P:protein transport"/>
    <property type="evidence" value="ECO:0007669"/>
    <property type="project" value="UniProtKB-KW"/>
</dbReference>
<evidence type="ECO:0000313" key="14">
    <source>
        <dbReference type="EMBL" id="KNC25253.1"/>
    </source>
</evidence>
<dbReference type="Pfam" id="PF12022">
    <property type="entry name" value="COG2_C"/>
    <property type="match status" value="1"/>
</dbReference>
<evidence type="ECO:0000256" key="2">
    <source>
        <dbReference type="ARBA" id="ARBA00007603"/>
    </source>
</evidence>
<evidence type="ECO:0000259" key="11">
    <source>
        <dbReference type="Pfam" id="PF06148"/>
    </source>
</evidence>
<dbReference type="GO" id="GO:0000139">
    <property type="term" value="C:Golgi membrane"/>
    <property type="evidence" value="ECO:0007669"/>
    <property type="project" value="UniProtKB-SubCell"/>
</dbReference>
<proteinExistence type="inferred from homology"/>
<comment type="caution">
    <text evidence="14">The sequence shown here is derived from an EMBL/GenBank/DDBJ whole genome shotgun (WGS) entry which is preliminary data.</text>
</comment>
<dbReference type="Pfam" id="PF06148">
    <property type="entry name" value="COG2_N"/>
    <property type="match status" value="1"/>
</dbReference>
<dbReference type="Proteomes" id="UP000037069">
    <property type="component" value="Unassembled WGS sequence"/>
</dbReference>
<organism evidence="14 15">
    <name type="scientific">Lucilia cuprina</name>
    <name type="common">Green bottle fly</name>
    <name type="synonym">Australian sheep blowfly</name>
    <dbReference type="NCBI Taxonomy" id="7375"/>
    <lineage>
        <taxon>Eukaryota</taxon>
        <taxon>Metazoa</taxon>
        <taxon>Ecdysozoa</taxon>
        <taxon>Arthropoda</taxon>
        <taxon>Hexapoda</taxon>
        <taxon>Insecta</taxon>
        <taxon>Pterygota</taxon>
        <taxon>Neoptera</taxon>
        <taxon>Endopterygota</taxon>
        <taxon>Diptera</taxon>
        <taxon>Brachycera</taxon>
        <taxon>Muscomorpha</taxon>
        <taxon>Oestroidea</taxon>
        <taxon>Calliphoridae</taxon>
        <taxon>Luciliinae</taxon>
        <taxon>Lucilia</taxon>
    </lineage>
</organism>
<feature type="domain" description="PBZ-type" evidence="12">
    <location>
        <begin position="85"/>
        <end position="107"/>
    </location>
</feature>
<keyword evidence="6" id="KW-0333">Golgi apparatus</keyword>
<dbReference type="GO" id="GO:0017119">
    <property type="term" value="C:Golgi transport complex"/>
    <property type="evidence" value="ECO:0007669"/>
    <property type="project" value="TreeGrafter"/>
</dbReference>
<dbReference type="GO" id="GO:0007030">
    <property type="term" value="P:Golgi organization"/>
    <property type="evidence" value="ECO:0007669"/>
    <property type="project" value="InterPro"/>
</dbReference>
<comment type="similarity">
    <text evidence="2">Belongs to the COG2 family.</text>
</comment>
<dbReference type="Pfam" id="PF10283">
    <property type="entry name" value="zf-CCHH"/>
    <property type="match status" value="2"/>
</dbReference>
<gene>
    <name evidence="14" type="ORF">FF38_09622</name>
</gene>
<evidence type="ECO:0000256" key="1">
    <source>
        <dbReference type="ARBA" id="ARBA00004395"/>
    </source>
</evidence>
<keyword evidence="15" id="KW-1185">Reference proteome</keyword>
<dbReference type="OMA" id="CWAEGVY"/>
<feature type="coiled-coil region" evidence="9">
    <location>
        <begin position="204"/>
        <end position="255"/>
    </location>
</feature>
<dbReference type="InterPro" id="IPR009316">
    <property type="entry name" value="COG2"/>
</dbReference>
<keyword evidence="9" id="KW-0175">Coiled coil</keyword>
<keyword evidence="4" id="KW-0813">Transport</keyword>
<feature type="domain" description="Conserved oligomeric Golgi complex subunit 2 N-terminal" evidence="11">
    <location>
        <begin position="127"/>
        <end position="200"/>
    </location>
</feature>
<accession>A0A0L0BYY7</accession>
<dbReference type="InterPro" id="IPR019406">
    <property type="entry name" value="APLF_PBZ"/>
</dbReference>
<evidence type="ECO:0000256" key="6">
    <source>
        <dbReference type="ARBA" id="ARBA00023034"/>
    </source>
</evidence>
<keyword evidence="7" id="KW-0472">Membrane</keyword>
<name>A0A0L0BYY7_LUCCU</name>
<evidence type="ECO:0000259" key="13">
    <source>
        <dbReference type="Pfam" id="PF12022"/>
    </source>
</evidence>
<dbReference type="AlphaFoldDB" id="A0A0L0BYY7"/>
<sequence>MSAEDNIVVATAISGEDQTLGNNPITSNTTNNASNTREINDERPSCKFGRQCFRQNPRHRLDMAHPGDIDFTVPNMPEPIDGASKCKYGRQCYRLNPEHFKNFQHPRNKKMLEHNLNSSLEAKGDKLCFDKNEFLKANFSVDEFLHKNRNVSSLELLRDNLGLYLKSLRASMIDLINEDYADFVSLSANLVGLDQSIDTIQNPLEKFRDEIAGIQNMIDENINEINAKLETKRQLRELKRNLQSLKKVYESSQKLEDLLANQLSGNQIKSVDLERAALELVQLKFNEKFCMEYLNAEQSNNIRKLESSVHQKLRLLFNESLKSSSSTSTEPLERCLRIYITLDACSVAETVFKEDVVAPFMTDIISEHSLQQTPQGLAGIYSKVLNFISLYMTDLLRLTQYTDKLRGFNFLIYSFWSDVEMRLETHMSSIFAPGNSEVFYAKYKCTRDFLNKIEEILVSEETINAFRQHKQTKSFQARWNLPVYFQICFQEIAGQFESVLEPILSEDSLNNSSEHYELKPFTRAQHAITRCWSEGVYLPEVFPKFYKLHIQIILRLSHWINDALNVIISKNGLNSMQNKKTNLLVSLHSDIHKLIALLPQQQELVIQSLSGSSSVQQKVQQRQMVKDSIAKSFDDLNETLSKHLIAIQQALIDNLILGCGPENVKQVNDLPRLYRKTNRDVPTRCSAYVEQMLKPLKSFSEEYEEKLTKDVVKKVLASVLNKITKDYLLAVNEVLTSVQKTEESLRRLRNLKGGGGSSTALVNQAGSSAAMSDDDKIRLQLRVDVSSWTNELSKLDFMPSDVEKLLELNSTVEESIKGK</sequence>
<dbReference type="EMBL" id="JRES01001133">
    <property type="protein sequence ID" value="KNC25253.1"/>
    <property type="molecule type" value="Genomic_DNA"/>
</dbReference>
<dbReference type="GO" id="GO:0006891">
    <property type="term" value="P:intra-Golgi vesicle-mediated transport"/>
    <property type="evidence" value="ECO:0007669"/>
    <property type="project" value="TreeGrafter"/>
</dbReference>
<dbReference type="InterPro" id="IPR024603">
    <property type="entry name" value="COG_complex_COG2_C"/>
</dbReference>
<feature type="compositionally biased region" description="Low complexity" evidence="10">
    <location>
        <begin position="22"/>
        <end position="36"/>
    </location>
</feature>
<evidence type="ECO:0000256" key="5">
    <source>
        <dbReference type="ARBA" id="ARBA00022927"/>
    </source>
</evidence>
<evidence type="ECO:0000259" key="12">
    <source>
        <dbReference type="Pfam" id="PF10283"/>
    </source>
</evidence>
<feature type="region of interest" description="Disordered" evidence="10">
    <location>
        <begin position="19"/>
        <end position="40"/>
    </location>
</feature>
<reference evidence="14 15" key="1">
    <citation type="journal article" date="2015" name="Nat. Commun.">
        <title>Lucilia cuprina genome unlocks parasitic fly biology to underpin future interventions.</title>
        <authorList>
            <person name="Anstead C.A."/>
            <person name="Korhonen P.K."/>
            <person name="Young N.D."/>
            <person name="Hall R.S."/>
            <person name="Jex A.R."/>
            <person name="Murali S.C."/>
            <person name="Hughes D.S."/>
            <person name="Lee S.F."/>
            <person name="Perry T."/>
            <person name="Stroehlein A.J."/>
            <person name="Ansell B.R."/>
            <person name="Breugelmans B."/>
            <person name="Hofmann A."/>
            <person name="Qu J."/>
            <person name="Dugan S."/>
            <person name="Lee S.L."/>
            <person name="Chao H."/>
            <person name="Dinh H."/>
            <person name="Han Y."/>
            <person name="Doddapaneni H.V."/>
            <person name="Worley K.C."/>
            <person name="Muzny D.M."/>
            <person name="Ioannidis P."/>
            <person name="Waterhouse R.M."/>
            <person name="Zdobnov E.M."/>
            <person name="James P.J."/>
            <person name="Bagnall N.H."/>
            <person name="Kotze A.C."/>
            <person name="Gibbs R.A."/>
            <person name="Richards S."/>
            <person name="Batterham P."/>
            <person name="Gasser R.B."/>
        </authorList>
    </citation>
    <scope>NUCLEOTIDE SEQUENCE [LARGE SCALE GENOMIC DNA]</scope>
    <source>
        <strain evidence="14 15">LS</strain>
        <tissue evidence="14">Full body</tissue>
    </source>
</reference>
<feature type="domain" description="COG complex component COG2 C-terminal" evidence="13">
    <location>
        <begin position="478"/>
        <end position="785"/>
    </location>
</feature>
<evidence type="ECO:0000313" key="15">
    <source>
        <dbReference type="Proteomes" id="UP000037069"/>
    </source>
</evidence>
<keyword evidence="5" id="KW-0653">Protein transport</keyword>
<evidence type="ECO:0000256" key="8">
    <source>
        <dbReference type="ARBA" id="ARBA00031344"/>
    </source>
</evidence>
<dbReference type="InterPro" id="IPR024602">
    <property type="entry name" value="COG_su2_N"/>
</dbReference>
<protein>
    <recommendedName>
        <fullName evidence="3">Conserved oligomeric Golgi complex subunit 2</fullName>
    </recommendedName>
    <alternativeName>
        <fullName evidence="8">Component of oligomeric Golgi complex 2</fullName>
    </alternativeName>
</protein>